<organism evidence="1 2">
    <name type="scientific">Gordonia pseudamarae</name>
    <dbReference type="NCBI Taxonomy" id="2831662"/>
    <lineage>
        <taxon>Bacteria</taxon>
        <taxon>Bacillati</taxon>
        <taxon>Actinomycetota</taxon>
        <taxon>Actinomycetes</taxon>
        <taxon>Mycobacteriales</taxon>
        <taxon>Gordoniaceae</taxon>
        <taxon>Gordonia</taxon>
    </lineage>
</organism>
<keyword evidence="2" id="KW-1185">Reference proteome</keyword>
<dbReference type="Pfam" id="PF02575">
    <property type="entry name" value="YbaB_DNA_bd"/>
    <property type="match status" value="1"/>
</dbReference>
<evidence type="ECO:0000313" key="1">
    <source>
        <dbReference type="EMBL" id="QHN36260.1"/>
    </source>
</evidence>
<dbReference type="EMBL" id="CP045809">
    <property type="protein sequence ID" value="QHN36260.1"/>
    <property type="molecule type" value="Genomic_DNA"/>
</dbReference>
<dbReference type="InterPro" id="IPR036894">
    <property type="entry name" value="YbaB-like_sf"/>
</dbReference>
<evidence type="ECO:0000313" key="2">
    <source>
        <dbReference type="Proteomes" id="UP001059836"/>
    </source>
</evidence>
<gene>
    <name evidence="1" type="ORF">GII31_16685</name>
</gene>
<reference evidence="1" key="1">
    <citation type="journal article" date="2021" name="Nat. Microbiol.">
        <title>Cocultivation of an ultrasmall environmental parasitic bacterium with lytic ability against bacteria associated with wastewater foams.</title>
        <authorList>
            <person name="Batinovic S."/>
            <person name="Rose J.J.A."/>
            <person name="Ratcliffe J."/>
            <person name="Seviour R.J."/>
            <person name="Petrovski S."/>
        </authorList>
    </citation>
    <scope>NUCLEOTIDE SEQUENCE</scope>
    <source>
        <strain evidence="1">CON9</strain>
    </source>
</reference>
<dbReference type="GO" id="GO:0003677">
    <property type="term" value="F:DNA binding"/>
    <property type="evidence" value="ECO:0007669"/>
    <property type="project" value="UniProtKB-KW"/>
</dbReference>
<accession>A0ABX6ILR0</accession>
<name>A0ABX6ILR0_9ACTN</name>
<dbReference type="InterPro" id="IPR004401">
    <property type="entry name" value="YbaB/EbfC"/>
</dbReference>
<dbReference type="Gene3D" id="3.30.1310.10">
    <property type="entry name" value="Nucleoid-associated protein YbaB-like domain"/>
    <property type="match status" value="1"/>
</dbReference>
<sequence>MNWEIDELESRARTQLSRMQDFSDRLGAIAVRETSPDGMVSIEVDGVGGVRGIELSPQAGRLGASRLGETIVATAALAAQRAFARRARITEEFTESFAELLGSRPR</sequence>
<dbReference type="SUPFAM" id="SSF82607">
    <property type="entry name" value="YbaB-like"/>
    <property type="match status" value="1"/>
</dbReference>
<dbReference type="RefSeq" id="WP_213244526.1">
    <property type="nucleotide sequence ID" value="NZ_CP045806.1"/>
</dbReference>
<proteinExistence type="predicted"/>
<keyword evidence="1" id="KW-0238">DNA-binding</keyword>
<dbReference type="Proteomes" id="UP001059836">
    <property type="component" value="Chromosome"/>
</dbReference>
<protein>
    <submittedName>
        <fullName evidence="1">YbaB/EbfC family DNA-binding protein</fullName>
    </submittedName>
</protein>